<dbReference type="Pfam" id="PF07883">
    <property type="entry name" value="Cupin_2"/>
    <property type="match status" value="1"/>
</dbReference>
<dbReference type="RefSeq" id="WP_285981250.1">
    <property type="nucleotide sequence ID" value="NZ_JASVDS010000001.1"/>
</dbReference>
<dbReference type="Proteomes" id="UP001238603">
    <property type="component" value="Unassembled WGS sequence"/>
</dbReference>
<accession>A0ABT7LG16</accession>
<evidence type="ECO:0000259" key="1">
    <source>
        <dbReference type="Pfam" id="PF07883"/>
    </source>
</evidence>
<proteinExistence type="predicted"/>
<evidence type="ECO:0000313" key="3">
    <source>
        <dbReference type="Proteomes" id="UP001238603"/>
    </source>
</evidence>
<dbReference type="SUPFAM" id="SSF51182">
    <property type="entry name" value="RmlC-like cupins"/>
    <property type="match status" value="1"/>
</dbReference>
<organism evidence="2 3">
    <name type="scientific">Roseateles subflavus</name>
    <dbReference type="NCBI Taxonomy" id="3053353"/>
    <lineage>
        <taxon>Bacteria</taxon>
        <taxon>Pseudomonadati</taxon>
        <taxon>Pseudomonadota</taxon>
        <taxon>Betaproteobacteria</taxon>
        <taxon>Burkholderiales</taxon>
        <taxon>Sphaerotilaceae</taxon>
        <taxon>Roseateles</taxon>
    </lineage>
</organism>
<feature type="domain" description="Cupin type-2" evidence="1">
    <location>
        <begin position="26"/>
        <end position="77"/>
    </location>
</feature>
<gene>
    <name evidence="2" type="ORF">QRD43_04375</name>
</gene>
<dbReference type="Gene3D" id="2.60.120.10">
    <property type="entry name" value="Jelly Rolls"/>
    <property type="match status" value="1"/>
</dbReference>
<reference evidence="2 3" key="1">
    <citation type="submission" date="2023-06" db="EMBL/GenBank/DDBJ databases">
        <title>Pelomonas sp. APW6 16S ribosomal RNA gene genome sequencing and assembly.</title>
        <authorList>
            <person name="Woo H."/>
        </authorList>
    </citation>
    <scope>NUCLEOTIDE SEQUENCE [LARGE SCALE GENOMIC DNA]</scope>
    <source>
        <strain evidence="2 3">APW6</strain>
    </source>
</reference>
<dbReference type="InterPro" id="IPR013096">
    <property type="entry name" value="Cupin_2"/>
</dbReference>
<name>A0ABT7LG16_9BURK</name>
<protein>
    <submittedName>
        <fullName evidence="2">Cupin domain-containing protein</fullName>
    </submittedName>
</protein>
<sequence>MTTPSSFDDFRANALAAGFTEVLERTWAPDTVVAAHTHPFDAKAWIVQGEMWLTVAGATRHLRPGEGFELPAGTVHDERYGPQGATYWVARR</sequence>
<comment type="caution">
    <text evidence="2">The sequence shown here is derived from an EMBL/GenBank/DDBJ whole genome shotgun (WGS) entry which is preliminary data.</text>
</comment>
<dbReference type="InterPro" id="IPR011051">
    <property type="entry name" value="RmlC_Cupin_sf"/>
</dbReference>
<dbReference type="EMBL" id="JASVDS010000001">
    <property type="protein sequence ID" value="MDL5031135.1"/>
    <property type="molecule type" value="Genomic_DNA"/>
</dbReference>
<dbReference type="InterPro" id="IPR014710">
    <property type="entry name" value="RmlC-like_jellyroll"/>
</dbReference>
<evidence type="ECO:0000313" key="2">
    <source>
        <dbReference type="EMBL" id="MDL5031135.1"/>
    </source>
</evidence>
<keyword evidence="3" id="KW-1185">Reference proteome</keyword>